<feature type="transmembrane region" description="Helical" evidence="1">
    <location>
        <begin position="249"/>
        <end position="268"/>
    </location>
</feature>
<dbReference type="AlphaFoldDB" id="A0A2S3ZGB1"/>
<organism evidence="2 3">
    <name type="scientific">Cryobacterium zongtaii</name>
    <dbReference type="NCBI Taxonomy" id="1259217"/>
    <lineage>
        <taxon>Bacteria</taxon>
        <taxon>Bacillati</taxon>
        <taxon>Actinomycetota</taxon>
        <taxon>Actinomycetes</taxon>
        <taxon>Micrococcales</taxon>
        <taxon>Microbacteriaceae</taxon>
        <taxon>Cryobacterium</taxon>
    </lineage>
</organism>
<evidence type="ECO:0000313" key="2">
    <source>
        <dbReference type="EMBL" id="POH65945.1"/>
    </source>
</evidence>
<keyword evidence="1" id="KW-0472">Membrane</keyword>
<feature type="transmembrane region" description="Helical" evidence="1">
    <location>
        <begin position="122"/>
        <end position="147"/>
    </location>
</feature>
<feature type="transmembrane region" description="Helical" evidence="1">
    <location>
        <begin position="49"/>
        <end position="76"/>
    </location>
</feature>
<protein>
    <submittedName>
        <fullName evidence="2">Uncharacterized protein</fullName>
    </submittedName>
</protein>
<evidence type="ECO:0000256" key="1">
    <source>
        <dbReference type="SAM" id="Phobius"/>
    </source>
</evidence>
<feature type="transmembrane region" description="Helical" evidence="1">
    <location>
        <begin position="168"/>
        <end position="190"/>
    </location>
</feature>
<accession>A0A2S3ZGB1</accession>
<proteinExistence type="predicted"/>
<dbReference type="Proteomes" id="UP000237340">
    <property type="component" value="Unassembled WGS sequence"/>
</dbReference>
<keyword evidence="1" id="KW-1133">Transmembrane helix</keyword>
<keyword evidence="3" id="KW-1185">Reference proteome</keyword>
<name>A0A2S3ZGB1_9MICO</name>
<keyword evidence="1" id="KW-0812">Transmembrane</keyword>
<evidence type="ECO:0000313" key="3">
    <source>
        <dbReference type="Proteomes" id="UP000237340"/>
    </source>
</evidence>
<reference evidence="2 3" key="1">
    <citation type="submission" date="2018-01" db="EMBL/GenBank/DDBJ databases">
        <title>Cryobacterium sp. nov., from glaciers in China.</title>
        <authorList>
            <person name="Liu Q."/>
            <person name="Xin Y.-H."/>
        </authorList>
    </citation>
    <scope>NUCLEOTIDE SEQUENCE [LARGE SCALE GENOMIC DNA]</scope>
    <source>
        <strain evidence="2 3">TMN-42</strain>
    </source>
</reference>
<dbReference type="RefSeq" id="WP_103460426.1">
    <property type="nucleotide sequence ID" value="NZ_PPXD01000012.1"/>
</dbReference>
<comment type="caution">
    <text evidence="2">The sequence shown here is derived from an EMBL/GenBank/DDBJ whole genome shotgun (WGS) entry which is preliminary data.</text>
</comment>
<feature type="transmembrane region" description="Helical" evidence="1">
    <location>
        <begin position="12"/>
        <end position="37"/>
    </location>
</feature>
<gene>
    <name evidence="2" type="ORF">C3B61_09670</name>
</gene>
<dbReference type="EMBL" id="PPXD01000012">
    <property type="protein sequence ID" value="POH65945.1"/>
    <property type="molecule type" value="Genomic_DNA"/>
</dbReference>
<sequence>MGNTDARMHLGHAARFAGTVMLTAVIAATVATLIFMFSRGATVAQAWDLIVGGLSLLAAVAALAGTATLTLLLVFSPPTGRWGLGGRSVFAGYAGVIFAALSLLLAAEWIPGEPGAAGGPAVLAAAILGFTLAGGPLWIGLIAVFLGRTALLPRGIGTQRLSASERSRFGAVLIAAGLCLAAIATSGAYLVAVHGGLDYACAVEGPFSPLAELSERAGVVSGSFSWWPLGRSCTWAAASGGTVLATSGWSHTALVLASLGLAAAGIALRTTRAGQRDAPAGSAR</sequence>
<feature type="transmembrane region" description="Helical" evidence="1">
    <location>
        <begin position="88"/>
        <end position="110"/>
    </location>
</feature>